<dbReference type="Proteomes" id="UP001153387">
    <property type="component" value="Unassembled WGS sequence"/>
</dbReference>
<dbReference type="EMBL" id="JAPDHZ010000002">
    <property type="protein sequence ID" value="MDG0791186.1"/>
    <property type="molecule type" value="Genomic_DNA"/>
</dbReference>
<gene>
    <name evidence="1" type="ORF">OMP38_10120</name>
</gene>
<evidence type="ECO:0000313" key="1">
    <source>
        <dbReference type="EMBL" id="MDG0791186.1"/>
    </source>
</evidence>
<proteinExistence type="predicted"/>
<keyword evidence="2" id="KW-1185">Reference proteome</keyword>
<dbReference type="AlphaFoldDB" id="A0A9X4KFT5"/>
<comment type="caution">
    <text evidence="1">The sequence shown here is derived from an EMBL/GenBank/DDBJ whole genome shotgun (WGS) entry which is preliminary data.</text>
</comment>
<sequence>MIGNTALTDHPDYGNAFTWSKARSEFRQATRSPLLGMIVNPNDRSDGGTLEGVTDFIQAMNRTQQKPEDAYARLLKALDKGGATAYIAREQKKVDAFLKTKAQPQT</sequence>
<accession>A0A9X4KFT5</accession>
<protein>
    <submittedName>
        <fullName evidence="1">Uncharacterized protein</fullName>
    </submittedName>
</protein>
<dbReference type="RefSeq" id="WP_277564954.1">
    <property type="nucleotide sequence ID" value="NZ_JAPDHZ010000002.1"/>
</dbReference>
<organism evidence="1 2">
    <name type="scientific">Cohnella ginsengisoli</name>
    <dbReference type="NCBI Taxonomy" id="425004"/>
    <lineage>
        <taxon>Bacteria</taxon>
        <taxon>Bacillati</taxon>
        <taxon>Bacillota</taxon>
        <taxon>Bacilli</taxon>
        <taxon>Bacillales</taxon>
        <taxon>Paenibacillaceae</taxon>
        <taxon>Cohnella</taxon>
    </lineage>
</organism>
<name>A0A9X4KFT5_9BACL</name>
<reference evidence="1 2" key="1">
    <citation type="submission" date="2022-10" db="EMBL/GenBank/DDBJ databases">
        <title>Comparative genomic analysis of Cohnella hashimotonis sp. nov., isolated from the International Space Station.</title>
        <authorList>
            <person name="Simpson A."/>
            <person name="Venkateswaran K."/>
        </authorList>
    </citation>
    <scope>NUCLEOTIDE SEQUENCE [LARGE SCALE GENOMIC DNA]</scope>
    <source>
        <strain evidence="1 2">DSM 18997</strain>
    </source>
</reference>
<evidence type="ECO:0000313" key="2">
    <source>
        <dbReference type="Proteomes" id="UP001153387"/>
    </source>
</evidence>